<dbReference type="SUPFAM" id="SSF52172">
    <property type="entry name" value="CheY-like"/>
    <property type="match status" value="1"/>
</dbReference>
<dbReference type="Pfam" id="PF00072">
    <property type="entry name" value="Response_reg"/>
    <property type="match status" value="1"/>
</dbReference>
<accession>A0A2H5Y5T1</accession>
<organism evidence="10 11">
    <name type="scientific">Candidatus Thermoflexus japonica</name>
    <dbReference type="NCBI Taxonomy" id="2035417"/>
    <lineage>
        <taxon>Bacteria</taxon>
        <taxon>Bacillati</taxon>
        <taxon>Chloroflexota</taxon>
        <taxon>Thermoflexia</taxon>
        <taxon>Thermoflexales</taxon>
        <taxon>Thermoflexaceae</taxon>
        <taxon>Thermoflexus</taxon>
    </lineage>
</organism>
<evidence type="ECO:0000313" key="11">
    <source>
        <dbReference type="Proteomes" id="UP000236642"/>
    </source>
</evidence>
<protein>
    <submittedName>
        <fullName evidence="10">Alkaline phosphatase synthesis transcriptional regulatory protein PhoP</fullName>
    </submittedName>
</protein>
<dbReference type="InterPro" id="IPR001867">
    <property type="entry name" value="OmpR/PhoB-type_DNA-bd"/>
</dbReference>
<keyword evidence="2" id="KW-0902">Two-component regulatory system</keyword>
<dbReference type="InterPro" id="IPR011006">
    <property type="entry name" value="CheY-like_superfamily"/>
</dbReference>
<keyword evidence="5" id="KW-0804">Transcription</keyword>
<evidence type="ECO:0000256" key="2">
    <source>
        <dbReference type="ARBA" id="ARBA00023012"/>
    </source>
</evidence>
<dbReference type="GO" id="GO:0005829">
    <property type="term" value="C:cytosol"/>
    <property type="evidence" value="ECO:0007669"/>
    <property type="project" value="TreeGrafter"/>
</dbReference>
<evidence type="ECO:0000256" key="1">
    <source>
        <dbReference type="ARBA" id="ARBA00022553"/>
    </source>
</evidence>
<dbReference type="SMART" id="SM00448">
    <property type="entry name" value="REC"/>
    <property type="match status" value="1"/>
</dbReference>
<evidence type="ECO:0000259" key="8">
    <source>
        <dbReference type="PROSITE" id="PS50110"/>
    </source>
</evidence>
<dbReference type="GO" id="GO:0000976">
    <property type="term" value="F:transcription cis-regulatory region binding"/>
    <property type="evidence" value="ECO:0007669"/>
    <property type="project" value="TreeGrafter"/>
</dbReference>
<feature type="modified residue" description="4-aspartylphosphate" evidence="6">
    <location>
        <position position="56"/>
    </location>
</feature>
<evidence type="ECO:0000256" key="7">
    <source>
        <dbReference type="PROSITE-ProRule" id="PRU01091"/>
    </source>
</evidence>
<dbReference type="Gene3D" id="3.40.50.2300">
    <property type="match status" value="1"/>
</dbReference>
<dbReference type="InterPro" id="IPR036388">
    <property type="entry name" value="WH-like_DNA-bd_sf"/>
</dbReference>
<dbReference type="PROSITE" id="PS51755">
    <property type="entry name" value="OMPR_PHOB"/>
    <property type="match status" value="1"/>
</dbReference>
<name>A0A2H5Y5T1_9CHLR</name>
<evidence type="ECO:0000313" key="10">
    <source>
        <dbReference type="EMBL" id="GBD08807.1"/>
    </source>
</evidence>
<dbReference type="GO" id="GO:0032993">
    <property type="term" value="C:protein-DNA complex"/>
    <property type="evidence" value="ECO:0007669"/>
    <property type="project" value="TreeGrafter"/>
</dbReference>
<dbReference type="GO" id="GO:0006355">
    <property type="term" value="P:regulation of DNA-templated transcription"/>
    <property type="evidence" value="ECO:0007669"/>
    <property type="project" value="InterPro"/>
</dbReference>
<evidence type="ECO:0000256" key="3">
    <source>
        <dbReference type="ARBA" id="ARBA00023015"/>
    </source>
</evidence>
<dbReference type="GO" id="GO:0000156">
    <property type="term" value="F:phosphorelay response regulator activity"/>
    <property type="evidence" value="ECO:0007669"/>
    <property type="project" value="TreeGrafter"/>
</dbReference>
<dbReference type="AlphaFoldDB" id="A0A2H5Y5T1"/>
<keyword evidence="3" id="KW-0805">Transcription regulation</keyword>
<dbReference type="PROSITE" id="PS50110">
    <property type="entry name" value="RESPONSE_REGULATORY"/>
    <property type="match status" value="1"/>
</dbReference>
<dbReference type="PANTHER" id="PTHR48111">
    <property type="entry name" value="REGULATOR OF RPOS"/>
    <property type="match status" value="1"/>
</dbReference>
<evidence type="ECO:0000256" key="6">
    <source>
        <dbReference type="PROSITE-ProRule" id="PRU00169"/>
    </source>
</evidence>
<keyword evidence="4 7" id="KW-0238">DNA-binding</keyword>
<proteinExistence type="predicted"/>
<evidence type="ECO:0000259" key="9">
    <source>
        <dbReference type="PROSITE" id="PS51755"/>
    </source>
</evidence>
<evidence type="ECO:0000256" key="5">
    <source>
        <dbReference type="ARBA" id="ARBA00023163"/>
    </source>
</evidence>
<evidence type="ECO:0000256" key="4">
    <source>
        <dbReference type="ARBA" id="ARBA00023125"/>
    </source>
</evidence>
<keyword evidence="1 6" id="KW-0597">Phosphoprotein</keyword>
<reference evidence="11" key="1">
    <citation type="submission" date="2017-09" db="EMBL/GenBank/DDBJ databases">
        <title>Metaegenomics of thermophilic ammonia-oxidizing enrichment culture.</title>
        <authorList>
            <person name="Kato S."/>
            <person name="Suzuki K."/>
        </authorList>
    </citation>
    <scope>NUCLEOTIDE SEQUENCE [LARGE SCALE GENOMIC DNA]</scope>
</reference>
<feature type="domain" description="OmpR/PhoB-type" evidence="9">
    <location>
        <begin position="133"/>
        <end position="232"/>
    </location>
</feature>
<dbReference type="PANTHER" id="PTHR48111:SF1">
    <property type="entry name" value="TWO-COMPONENT RESPONSE REGULATOR ORR33"/>
    <property type="match status" value="1"/>
</dbReference>
<dbReference type="SMART" id="SM00862">
    <property type="entry name" value="Trans_reg_C"/>
    <property type="match status" value="1"/>
</dbReference>
<dbReference type="EMBL" id="BEHY01000018">
    <property type="protein sequence ID" value="GBD08807.1"/>
    <property type="molecule type" value="Genomic_DNA"/>
</dbReference>
<dbReference type="Proteomes" id="UP000236642">
    <property type="component" value="Unassembled WGS sequence"/>
</dbReference>
<dbReference type="Gene3D" id="1.10.10.10">
    <property type="entry name" value="Winged helix-like DNA-binding domain superfamily/Winged helix DNA-binding domain"/>
    <property type="match status" value="1"/>
</dbReference>
<feature type="domain" description="Response regulatory" evidence="8">
    <location>
        <begin position="7"/>
        <end position="121"/>
    </location>
</feature>
<sequence>MTSHRPRILLVDDEPDLLAELTSLLERSGFRVLTAHHGEEALRHIAEERPDLVVLDVLMPRLDGREVLRRLRQAGDWTPVILLTRVGTPAERAFSLQEGADDYLNKPFEPMELVARIQAVLRRARPGKPLWTARRLRCGELVLDRQARKAWHAGVGLALTPRAFALLEFLMLHAGEVFTREHLLDQVWGWSYPVGPRAVDIRIAEIRKALNDDPESPRYIETVVGHGYRLIGDVEGIP</sequence>
<dbReference type="Pfam" id="PF00486">
    <property type="entry name" value="Trans_reg_C"/>
    <property type="match status" value="1"/>
</dbReference>
<dbReference type="InterPro" id="IPR039420">
    <property type="entry name" value="WalR-like"/>
</dbReference>
<gene>
    <name evidence="10" type="primary">phoP_5</name>
    <name evidence="10" type="ORF">HRbin22_01049</name>
</gene>
<dbReference type="CDD" id="cd00383">
    <property type="entry name" value="trans_reg_C"/>
    <property type="match status" value="1"/>
</dbReference>
<feature type="DNA-binding region" description="OmpR/PhoB-type" evidence="7">
    <location>
        <begin position="133"/>
        <end position="232"/>
    </location>
</feature>
<comment type="caution">
    <text evidence="10">The sequence shown here is derived from an EMBL/GenBank/DDBJ whole genome shotgun (WGS) entry which is preliminary data.</text>
</comment>
<dbReference type="InterPro" id="IPR001789">
    <property type="entry name" value="Sig_transdc_resp-reg_receiver"/>
</dbReference>